<evidence type="ECO:0000256" key="4">
    <source>
        <dbReference type="ARBA" id="ARBA00013170"/>
    </source>
</evidence>
<evidence type="ECO:0000256" key="3">
    <source>
        <dbReference type="ARBA" id="ARBA00010441"/>
    </source>
</evidence>
<dbReference type="STRING" id="658219.SAMN05216212_2378"/>
<dbReference type="PANTHER" id="PTHR14269">
    <property type="entry name" value="CDP-DIACYLGLYCEROL--GLYCEROL-3-PHOSPHATE 3-PHOSPHATIDYLTRANSFERASE-RELATED"/>
    <property type="match status" value="1"/>
</dbReference>
<dbReference type="EC" id="2.7.8.5" evidence="4"/>
<comment type="subcellular location">
    <subcellularLocation>
        <location evidence="1">Membrane</location>
        <topology evidence="1">Multi-pass membrane protein</topology>
    </subcellularLocation>
</comment>
<keyword evidence="7 15" id="KW-0808">Transferase</keyword>
<dbReference type="InterPro" id="IPR004570">
    <property type="entry name" value="Phosphatidylglycerol_P_synth"/>
</dbReference>
<dbReference type="PROSITE" id="PS00379">
    <property type="entry name" value="CDP_ALCOHOL_P_TRANSF"/>
    <property type="match status" value="1"/>
</dbReference>
<evidence type="ECO:0000256" key="8">
    <source>
        <dbReference type="ARBA" id="ARBA00022692"/>
    </source>
</evidence>
<reference evidence="18" key="1">
    <citation type="submission" date="2016-10" db="EMBL/GenBank/DDBJ databases">
        <authorList>
            <person name="Varghese N."/>
            <person name="Submissions S."/>
        </authorList>
    </citation>
    <scope>NUCLEOTIDE SEQUENCE [LARGE SCALE GENOMIC DNA]</scope>
    <source>
        <strain evidence="18">CGMCC 1.10658</strain>
    </source>
</reference>
<dbReference type="InterPro" id="IPR000462">
    <property type="entry name" value="CDP-OH_P_trans"/>
</dbReference>
<evidence type="ECO:0000313" key="18">
    <source>
        <dbReference type="Proteomes" id="UP000199305"/>
    </source>
</evidence>
<keyword evidence="6" id="KW-0444">Lipid biosynthesis</keyword>
<evidence type="ECO:0000256" key="14">
    <source>
        <dbReference type="ARBA" id="ARBA00048586"/>
    </source>
</evidence>
<evidence type="ECO:0000256" key="7">
    <source>
        <dbReference type="ARBA" id="ARBA00022679"/>
    </source>
</evidence>
<comment type="pathway">
    <text evidence="2">Phospholipid metabolism; phosphatidylglycerol biosynthesis; phosphatidylglycerol from CDP-diacylglycerol: step 1/2.</text>
</comment>
<keyword evidence="8 16" id="KW-0812">Transmembrane</keyword>
<evidence type="ECO:0000256" key="13">
    <source>
        <dbReference type="ARBA" id="ARBA00023264"/>
    </source>
</evidence>
<dbReference type="InterPro" id="IPR043130">
    <property type="entry name" value="CDP-OH_PTrfase_TM_dom"/>
</dbReference>
<evidence type="ECO:0000256" key="12">
    <source>
        <dbReference type="ARBA" id="ARBA00023209"/>
    </source>
</evidence>
<evidence type="ECO:0000256" key="16">
    <source>
        <dbReference type="SAM" id="Phobius"/>
    </source>
</evidence>
<dbReference type="GO" id="GO:0046474">
    <property type="term" value="P:glycerophospholipid biosynthetic process"/>
    <property type="evidence" value="ECO:0007669"/>
    <property type="project" value="TreeGrafter"/>
</dbReference>
<comment type="similarity">
    <text evidence="3 15">Belongs to the CDP-alcohol phosphatidyltransferase class-I family.</text>
</comment>
<dbReference type="PIRSF" id="PIRSF000847">
    <property type="entry name" value="Phos_ph_gly_syn"/>
    <property type="match status" value="1"/>
</dbReference>
<evidence type="ECO:0000256" key="9">
    <source>
        <dbReference type="ARBA" id="ARBA00022989"/>
    </source>
</evidence>
<evidence type="ECO:0000313" key="17">
    <source>
        <dbReference type="EMBL" id="SDK43327.1"/>
    </source>
</evidence>
<dbReference type="AlphaFoldDB" id="A0A1G9BV83"/>
<evidence type="ECO:0000256" key="6">
    <source>
        <dbReference type="ARBA" id="ARBA00022516"/>
    </source>
</evidence>
<evidence type="ECO:0000256" key="10">
    <source>
        <dbReference type="ARBA" id="ARBA00023098"/>
    </source>
</evidence>
<dbReference type="InterPro" id="IPR050324">
    <property type="entry name" value="CDP-alcohol_PTase-I"/>
</dbReference>
<dbReference type="GO" id="GO:0008444">
    <property type="term" value="F:CDP-diacylglycerol-glycerol-3-phosphate 3-phosphatidyltransferase activity"/>
    <property type="evidence" value="ECO:0007669"/>
    <property type="project" value="UniProtKB-EC"/>
</dbReference>
<dbReference type="InterPro" id="IPR048254">
    <property type="entry name" value="CDP_ALCOHOL_P_TRANSF_CS"/>
</dbReference>
<dbReference type="PANTHER" id="PTHR14269:SF11">
    <property type="entry name" value="CDP-DIACYLGLYCEROL--GLYCEROL-3-PHOSPHATE 3-PHOSPHATIDYLTRANSFERASE"/>
    <property type="match status" value="1"/>
</dbReference>
<keyword evidence="13" id="KW-1208">Phospholipid metabolism</keyword>
<feature type="transmembrane region" description="Helical" evidence="16">
    <location>
        <begin position="85"/>
        <end position="108"/>
    </location>
</feature>
<evidence type="ECO:0000256" key="11">
    <source>
        <dbReference type="ARBA" id="ARBA00023136"/>
    </source>
</evidence>
<evidence type="ECO:0000256" key="1">
    <source>
        <dbReference type="ARBA" id="ARBA00004141"/>
    </source>
</evidence>
<evidence type="ECO:0000256" key="5">
    <source>
        <dbReference type="ARBA" id="ARBA00014944"/>
    </source>
</evidence>
<gene>
    <name evidence="17" type="ORF">SAMN05216212_2378</name>
</gene>
<sequence>MRYIPNCLSILRILLIPVIIWLAQDNWAVPALLAFSLGALTDLLDGQLARRYRWHSQMGALLDPVADKLFVLCLLPLMWNFGPVVAVFAVLVIIRYGIQLTVFPVLMGWLRRPFKVAPRFLPKLATAVAFIVLGLGFLQNVLVEVSDDYYFSGSPLHTTIGAISLLGCLLEIYVLLTFLPRYWQIIRGKHDTFE</sequence>
<dbReference type="GO" id="GO:0016020">
    <property type="term" value="C:membrane"/>
    <property type="evidence" value="ECO:0007669"/>
    <property type="project" value="UniProtKB-SubCell"/>
</dbReference>
<keyword evidence="12" id="KW-0594">Phospholipid biosynthesis</keyword>
<dbReference type="Proteomes" id="UP000199305">
    <property type="component" value="Unassembled WGS sequence"/>
</dbReference>
<accession>A0A1G9BV83</accession>
<organism evidence="17 18">
    <name type="scientific">Microbulbifer yueqingensis</name>
    <dbReference type="NCBI Taxonomy" id="658219"/>
    <lineage>
        <taxon>Bacteria</taxon>
        <taxon>Pseudomonadati</taxon>
        <taxon>Pseudomonadota</taxon>
        <taxon>Gammaproteobacteria</taxon>
        <taxon>Cellvibrionales</taxon>
        <taxon>Microbulbiferaceae</taxon>
        <taxon>Microbulbifer</taxon>
    </lineage>
</organism>
<protein>
    <recommendedName>
        <fullName evidence="5">CDP-diacylglycerol--glycerol-3-phosphate 3-phosphatidyltransferase</fullName>
        <ecNumber evidence="4">2.7.8.5</ecNumber>
    </recommendedName>
</protein>
<dbReference type="Pfam" id="PF01066">
    <property type="entry name" value="CDP-OH_P_transf"/>
    <property type="match status" value="1"/>
</dbReference>
<keyword evidence="11 16" id="KW-0472">Membrane</keyword>
<keyword evidence="18" id="KW-1185">Reference proteome</keyword>
<name>A0A1G9BV83_9GAMM</name>
<feature type="transmembrane region" description="Helical" evidence="16">
    <location>
        <begin position="158"/>
        <end position="179"/>
    </location>
</feature>
<evidence type="ECO:0000256" key="2">
    <source>
        <dbReference type="ARBA" id="ARBA00005042"/>
    </source>
</evidence>
<dbReference type="Gene3D" id="1.20.120.1760">
    <property type="match status" value="1"/>
</dbReference>
<feature type="transmembrane region" description="Helical" evidence="16">
    <location>
        <begin position="120"/>
        <end position="138"/>
    </location>
</feature>
<comment type="catalytic activity">
    <reaction evidence="14">
        <text>a CDP-1,2-diacyl-sn-glycerol + sn-glycerol 3-phosphate = a 1,2-diacyl-sn-glycero-3-phospho-(1'-sn-glycero-3'-phosphate) + CMP + H(+)</text>
        <dbReference type="Rhea" id="RHEA:12593"/>
        <dbReference type="ChEBI" id="CHEBI:15378"/>
        <dbReference type="ChEBI" id="CHEBI:57597"/>
        <dbReference type="ChEBI" id="CHEBI:58332"/>
        <dbReference type="ChEBI" id="CHEBI:60110"/>
        <dbReference type="ChEBI" id="CHEBI:60377"/>
        <dbReference type="EC" id="2.7.8.5"/>
    </reaction>
</comment>
<proteinExistence type="inferred from homology"/>
<keyword evidence="10" id="KW-0443">Lipid metabolism</keyword>
<keyword evidence="9 16" id="KW-1133">Transmembrane helix</keyword>
<dbReference type="EMBL" id="FNFH01000004">
    <property type="protein sequence ID" value="SDK43327.1"/>
    <property type="molecule type" value="Genomic_DNA"/>
</dbReference>
<evidence type="ECO:0000256" key="15">
    <source>
        <dbReference type="RuleBase" id="RU003750"/>
    </source>
</evidence>